<gene>
    <name evidence="2" type="ORF">I6U48_13265</name>
</gene>
<accession>A0A949X4E9</accession>
<dbReference type="AlphaFoldDB" id="A0A949X4E9"/>
<dbReference type="InterPro" id="IPR038750">
    <property type="entry name" value="YczE/YyaS-like"/>
</dbReference>
<keyword evidence="1" id="KW-0812">Transmembrane</keyword>
<feature type="transmembrane region" description="Helical" evidence="1">
    <location>
        <begin position="110"/>
        <end position="134"/>
    </location>
</feature>
<dbReference type="Pfam" id="PF19700">
    <property type="entry name" value="DUF6198"/>
    <property type="match status" value="1"/>
</dbReference>
<dbReference type="PANTHER" id="PTHR40078:SF1">
    <property type="entry name" value="INTEGRAL MEMBRANE PROTEIN"/>
    <property type="match status" value="1"/>
</dbReference>
<feature type="transmembrane region" description="Helical" evidence="1">
    <location>
        <begin position="180"/>
        <end position="200"/>
    </location>
</feature>
<feature type="transmembrane region" description="Helical" evidence="1">
    <location>
        <begin position="155"/>
        <end position="174"/>
    </location>
</feature>
<evidence type="ECO:0000313" key="3">
    <source>
        <dbReference type="Proteomes" id="UP000694308"/>
    </source>
</evidence>
<feature type="transmembrane region" description="Helical" evidence="1">
    <location>
        <begin position="85"/>
        <end position="104"/>
    </location>
</feature>
<dbReference type="EMBL" id="JAEEGC010000056">
    <property type="protein sequence ID" value="MBV7273873.1"/>
    <property type="molecule type" value="Genomic_DNA"/>
</dbReference>
<dbReference type="Proteomes" id="UP000694308">
    <property type="component" value="Unassembled WGS sequence"/>
</dbReference>
<feature type="transmembrane region" description="Helical" evidence="1">
    <location>
        <begin position="12"/>
        <end position="35"/>
    </location>
</feature>
<dbReference type="PANTHER" id="PTHR40078">
    <property type="entry name" value="INTEGRAL MEMBRANE PROTEIN-RELATED"/>
    <property type="match status" value="1"/>
</dbReference>
<feature type="transmembrane region" description="Helical" evidence="1">
    <location>
        <begin position="55"/>
        <end position="78"/>
    </location>
</feature>
<evidence type="ECO:0000256" key="1">
    <source>
        <dbReference type="SAM" id="Phobius"/>
    </source>
</evidence>
<protein>
    <submittedName>
        <fullName evidence="2">Membrane protein</fullName>
    </submittedName>
</protein>
<sequence>MVKNDKDIWLKLLLKMPSLFLGFFLFAVAMLLALYSKLGMSPWDVFHMGIVNHSILSLGQTSQIVGFCVIMLSIFLEVIPGIGSIFNMIFIGIFVDIINNIGLFKTPESVLGKILMLISAIIIMGIATYFYLRVELGAGPRDGLMEGLVRKLNKPVWLIRGFIEITVLIIGFFLGGPVGIGTLLLAVAIGPSVQFAFKVGKYDSKKAQHMNLVDLYKNIKGLNNIE</sequence>
<organism evidence="2 3">
    <name type="scientific">Clostridium thailandense</name>
    <dbReference type="NCBI Taxonomy" id="2794346"/>
    <lineage>
        <taxon>Bacteria</taxon>
        <taxon>Bacillati</taxon>
        <taxon>Bacillota</taxon>
        <taxon>Clostridia</taxon>
        <taxon>Eubacteriales</taxon>
        <taxon>Clostridiaceae</taxon>
        <taxon>Clostridium</taxon>
    </lineage>
</organism>
<proteinExistence type="predicted"/>
<reference evidence="2" key="1">
    <citation type="submission" date="2020-12" db="EMBL/GenBank/DDBJ databases">
        <title>Clostridium thailandense sp. nov., a novel acetogenic bacterium isolated from peat land soil in Thailand.</title>
        <authorList>
            <person name="Chaikitkaew S."/>
            <person name="Birkeland N.K."/>
        </authorList>
    </citation>
    <scope>NUCLEOTIDE SEQUENCE</scope>
    <source>
        <strain evidence="2">PL3</strain>
    </source>
</reference>
<name>A0A949X4E9_9CLOT</name>
<dbReference type="RefSeq" id="WP_218320940.1">
    <property type="nucleotide sequence ID" value="NZ_JAEEGC010000056.1"/>
</dbReference>
<evidence type="ECO:0000313" key="2">
    <source>
        <dbReference type="EMBL" id="MBV7273873.1"/>
    </source>
</evidence>
<keyword evidence="1" id="KW-0472">Membrane</keyword>
<comment type="caution">
    <text evidence="2">The sequence shown here is derived from an EMBL/GenBank/DDBJ whole genome shotgun (WGS) entry which is preliminary data.</text>
</comment>
<keyword evidence="1" id="KW-1133">Transmembrane helix</keyword>
<keyword evidence="3" id="KW-1185">Reference proteome</keyword>